<dbReference type="Proteomes" id="UP000315496">
    <property type="component" value="Chromosome 2"/>
</dbReference>
<accession>A0A4Z1SRL3</accession>
<dbReference type="VEuPathDB" id="GiardiaDB:GMRT_12718"/>
<keyword evidence="3" id="KW-1185">Reference proteome</keyword>
<gene>
    <name evidence="2" type="ORF">GMRT_12718</name>
</gene>
<evidence type="ECO:0000313" key="2">
    <source>
        <dbReference type="EMBL" id="TNJ28554.1"/>
    </source>
</evidence>
<reference evidence="2 3" key="1">
    <citation type="submission" date="2019-05" db="EMBL/GenBank/DDBJ databases">
        <title>The compact genome of Giardia muris reveals important steps in the evolution of intestinal protozoan parasites.</title>
        <authorList>
            <person name="Xu F."/>
            <person name="Jimenez-Gonzalez A."/>
            <person name="Einarsson E."/>
            <person name="Astvaldsson A."/>
            <person name="Peirasmaki D."/>
            <person name="Eckmann L."/>
            <person name="Andersson J.O."/>
            <person name="Svard S.G."/>
            <person name="Jerlstrom-Hultqvist J."/>
        </authorList>
    </citation>
    <scope>NUCLEOTIDE SEQUENCE [LARGE SCALE GENOMIC DNA]</scope>
    <source>
        <strain evidence="2 3">Roberts-Thomson</strain>
    </source>
</reference>
<sequence>MAEFYNTQPGPPRVLIGNWVEERAFWESKKAYEEKLARGDVVYEPACQTLELQAGSLFMDQEFATTNGEYGDFKHEKKPVYGRPQMALTGAAETQLRQSRRNETCCLPDQTMSHDLLNTGDAPTQELSSTTRSDYSRPELDPRPRMPIFEEYVQLYNTSRRKPAMD</sequence>
<evidence type="ECO:0000313" key="3">
    <source>
        <dbReference type="Proteomes" id="UP000315496"/>
    </source>
</evidence>
<dbReference type="EMBL" id="VDLU01000002">
    <property type="protein sequence ID" value="TNJ28554.1"/>
    <property type="molecule type" value="Genomic_DNA"/>
</dbReference>
<feature type="region of interest" description="Disordered" evidence="1">
    <location>
        <begin position="109"/>
        <end position="146"/>
    </location>
</feature>
<dbReference type="OrthoDB" id="10249001at2759"/>
<feature type="compositionally biased region" description="Basic and acidic residues" evidence="1">
    <location>
        <begin position="134"/>
        <end position="144"/>
    </location>
</feature>
<feature type="compositionally biased region" description="Polar residues" evidence="1">
    <location>
        <begin position="121"/>
        <end position="133"/>
    </location>
</feature>
<proteinExistence type="predicted"/>
<name>A0A4Z1SRL3_GIAMU</name>
<protein>
    <submittedName>
        <fullName evidence="2">Uncharacterized protein</fullName>
    </submittedName>
</protein>
<organism evidence="2 3">
    <name type="scientific">Giardia muris</name>
    <dbReference type="NCBI Taxonomy" id="5742"/>
    <lineage>
        <taxon>Eukaryota</taxon>
        <taxon>Metamonada</taxon>
        <taxon>Diplomonadida</taxon>
        <taxon>Hexamitidae</taxon>
        <taxon>Giardiinae</taxon>
        <taxon>Giardia</taxon>
    </lineage>
</organism>
<dbReference type="AlphaFoldDB" id="A0A4Z1SRL3"/>
<comment type="caution">
    <text evidence="2">The sequence shown here is derived from an EMBL/GenBank/DDBJ whole genome shotgun (WGS) entry which is preliminary data.</text>
</comment>
<evidence type="ECO:0000256" key="1">
    <source>
        <dbReference type="SAM" id="MobiDB-lite"/>
    </source>
</evidence>